<evidence type="ECO:0000313" key="3">
    <source>
        <dbReference type="Proteomes" id="UP001555786"/>
    </source>
</evidence>
<protein>
    <recommendedName>
        <fullName evidence="4">Cbb3-type cytochrome c oxidase subunit I</fullName>
    </recommendedName>
</protein>
<accession>A0ABV3PE68</accession>
<proteinExistence type="predicted"/>
<feature type="transmembrane region" description="Helical" evidence="1">
    <location>
        <begin position="83"/>
        <end position="104"/>
    </location>
</feature>
<gene>
    <name evidence="2" type="ORF">ABXS05_00090</name>
</gene>
<comment type="caution">
    <text evidence="2">The sequence shown here is derived from an EMBL/GenBank/DDBJ whole genome shotgun (WGS) entry which is preliminary data.</text>
</comment>
<dbReference type="Proteomes" id="UP001555786">
    <property type="component" value="Unassembled WGS sequence"/>
</dbReference>
<organism evidence="2 3">
    <name type="scientific">Labrys neptuniae</name>
    <dbReference type="NCBI Taxonomy" id="376174"/>
    <lineage>
        <taxon>Bacteria</taxon>
        <taxon>Pseudomonadati</taxon>
        <taxon>Pseudomonadota</taxon>
        <taxon>Alphaproteobacteria</taxon>
        <taxon>Hyphomicrobiales</taxon>
        <taxon>Xanthobacteraceae</taxon>
        <taxon>Labrys</taxon>
    </lineage>
</organism>
<evidence type="ECO:0000256" key="1">
    <source>
        <dbReference type="SAM" id="Phobius"/>
    </source>
</evidence>
<evidence type="ECO:0000313" key="2">
    <source>
        <dbReference type="EMBL" id="MEW9303917.1"/>
    </source>
</evidence>
<dbReference type="RefSeq" id="WP_367622491.1">
    <property type="nucleotide sequence ID" value="NZ_JBFNQD010000001.1"/>
</dbReference>
<feature type="transmembrane region" description="Helical" evidence="1">
    <location>
        <begin position="53"/>
        <end position="71"/>
    </location>
</feature>
<sequence>MPDTKDDNVQGKLLLRGGALWLIVALVLAWCLVGLALQLPGFGAVFPGKYQRVLQAHIDFLLMSALLLGFYGTRIALPWHIRWAMVIGAFTNSMLFLLMAIFPALDPTGPSPVTGFARTIFIGLSLLSFLITSYGFGRGAVLALRSTFTR</sequence>
<reference evidence="2 3" key="1">
    <citation type="submission" date="2024-07" db="EMBL/GenBank/DDBJ databases">
        <title>Description of Labrys sedimenti sp. nov., isolated from a diclofenac-degrading enrichment culture.</title>
        <authorList>
            <person name="Tancsics A."/>
            <person name="Csepanyi A."/>
        </authorList>
    </citation>
    <scope>NUCLEOTIDE SEQUENCE [LARGE SCALE GENOMIC DNA]</scope>
    <source>
        <strain evidence="2 3">LMG 23578</strain>
    </source>
</reference>
<keyword evidence="1" id="KW-0472">Membrane</keyword>
<keyword evidence="1" id="KW-0812">Transmembrane</keyword>
<feature type="transmembrane region" description="Helical" evidence="1">
    <location>
        <begin position="116"/>
        <end position="136"/>
    </location>
</feature>
<dbReference type="EMBL" id="JBFNQD010000001">
    <property type="protein sequence ID" value="MEW9303917.1"/>
    <property type="molecule type" value="Genomic_DNA"/>
</dbReference>
<keyword evidence="1" id="KW-1133">Transmembrane helix</keyword>
<name>A0ABV3PE68_9HYPH</name>
<keyword evidence="3" id="KW-1185">Reference proteome</keyword>
<evidence type="ECO:0008006" key="4">
    <source>
        <dbReference type="Google" id="ProtNLM"/>
    </source>
</evidence>
<feature type="transmembrane region" description="Helical" evidence="1">
    <location>
        <begin position="20"/>
        <end position="41"/>
    </location>
</feature>